<feature type="region of interest" description="Disordered" evidence="1">
    <location>
        <begin position="221"/>
        <end position="240"/>
    </location>
</feature>
<keyword evidence="3" id="KW-1185">Reference proteome</keyword>
<feature type="compositionally biased region" description="Polar residues" evidence="1">
    <location>
        <begin position="221"/>
        <end position="234"/>
    </location>
</feature>
<comment type="caution">
    <text evidence="2">The sequence shown here is derived from an EMBL/GenBank/DDBJ whole genome shotgun (WGS) entry which is preliminary data.</text>
</comment>
<accession>A0AAQ4EDX4</accession>
<evidence type="ECO:0000256" key="1">
    <source>
        <dbReference type="SAM" id="MobiDB-lite"/>
    </source>
</evidence>
<name>A0AAQ4EDX4_AMBAM</name>
<reference evidence="2 3" key="1">
    <citation type="journal article" date="2023" name="Arcadia Sci">
        <title>De novo assembly of a long-read Amblyomma americanum tick genome.</title>
        <authorList>
            <person name="Chou S."/>
            <person name="Poskanzer K.E."/>
            <person name="Rollins M."/>
            <person name="Thuy-Boun P.S."/>
        </authorList>
    </citation>
    <scope>NUCLEOTIDE SEQUENCE [LARGE SCALE GENOMIC DNA]</scope>
    <source>
        <strain evidence="2">F_SG_1</strain>
        <tissue evidence="2">Salivary glands</tissue>
    </source>
</reference>
<dbReference type="EMBL" id="JARKHS020017869">
    <property type="protein sequence ID" value="KAK8772763.1"/>
    <property type="molecule type" value="Genomic_DNA"/>
</dbReference>
<sequence>MPREGPALARPASSAQEARVRRRPLCAGRGQAGPCGAVAQRARVRGLYPQRHSHRRPAHFARVSLLLCPAERGHECQEVIPVATECGTSGYSAAGTDVGFHHNFLLVSQPPHHVSGVIRAHFQFQYAWLHLSATAVAKPDGGHQGAPVGDLNDPLPQPHSFADESGVGRTRMMHRHLYWLGPRHQRYVSSRVFTASNQRGRCLGIHGGARVVSARLSLTGNTSPASVKRSSQYPKTRPIWHNSEVPRSSLSFPSLELTEKSVCNAMVVPPAAARVLRSLLLPPIQESINVPLFRRKRHRKRQPESAVHRKNLQQATAWQGRRRQREQFRAAFALSTARHGYVRLYTTGVLVGKPQAARVTTPSTGTPLLNGKENEDASIGRKAKVSGCRPCDVPNLRRPVTGGEPILLELLLKGFRRVAIVRLEFRDSDCDRTAWECAEKLAFLQKKSGGRLKSFPRERA</sequence>
<proteinExistence type="predicted"/>
<gene>
    <name evidence="2" type="ORF">V5799_023993</name>
</gene>
<evidence type="ECO:0000313" key="3">
    <source>
        <dbReference type="Proteomes" id="UP001321473"/>
    </source>
</evidence>
<organism evidence="2 3">
    <name type="scientific">Amblyomma americanum</name>
    <name type="common">Lone star tick</name>
    <dbReference type="NCBI Taxonomy" id="6943"/>
    <lineage>
        <taxon>Eukaryota</taxon>
        <taxon>Metazoa</taxon>
        <taxon>Ecdysozoa</taxon>
        <taxon>Arthropoda</taxon>
        <taxon>Chelicerata</taxon>
        <taxon>Arachnida</taxon>
        <taxon>Acari</taxon>
        <taxon>Parasitiformes</taxon>
        <taxon>Ixodida</taxon>
        <taxon>Ixodoidea</taxon>
        <taxon>Ixodidae</taxon>
        <taxon>Amblyomminae</taxon>
        <taxon>Amblyomma</taxon>
    </lineage>
</organism>
<evidence type="ECO:0000313" key="2">
    <source>
        <dbReference type="EMBL" id="KAK8772763.1"/>
    </source>
</evidence>
<protein>
    <submittedName>
        <fullName evidence="2">Uncharacterized protein</fullName>
    </submittedName>
</protein>
<feature type="region of interest" description="Disordered" evidence="1">
    <location>
        <begin position="1"/>
        <end position="22"/>
    </location>
</feature>
<dbReference type="AlphaFoldDB" id="A0AAQ4EDX4"/>
<feature type="region of interest" description="Disordered" evidence="1">
    <location>
        <begin position="140"/>
        <end position="165"/>
    </location>
</feature>
<dbReference type="Proteomes" id="UP001321473">
    <property type="component" value="Unassembled WGS sequence"/>
</dbReference>